<dbReference type="InterPro" id="IPR009430">
    <property type="entry name" value="GvpL/GvpF"/>
</dbReference>
<accession>A0ABW3DNU5</accession>
<organism evidence="1 2">
    <name type="scientific">Streptosporangium algeriense</name>
    <dbReference type="NCBI Taxonomy" id="1682748"/>
    <lineage>
        <taxon>Bacteria</taxon>
        <taxon>Bacillati</taxon>
        <taxon>Actinomycetota</taxon>
        <taxon>Actinomycetes</taxon>
        <taxon>Streptosporangiales</taxon>
        <taxon>Streptosporangiaceae</taxon>
        <taxon>Streptosporangium</taxon>
    </lineage>
</organism>
<comment type="caution">
    <text evidence="1">The sequence shown here is derived from an EMBL/GenBank/DDBJ whole genome shotgun (WGS) entry which is preliminary data.</text>
</comment>
<dbReference type="Proteomes" id="UP001597024">
    <property type="component" value="Unassembled WGS sequence"/>
</dbReference>
<dbReference type="EMBL" id="JBHTHX010000389">
    <property type="protein sequence ID" value="MFD0885570.1"/>
    <property type="molecule type" value="Genomic_DNA"/>
</dbReference>
<protein>
    <submittedName>
        <fullName evidence="1">GvpL/GvpF family gas vesicle protein</fullName>
    </submittedName>
</protein>
<feature type="non-terminal residue" evidence="1">
    <location>
        <position position="68"/>
    </location>
</feature>
<dbReference type="Pfam" id="PF06386">
    <property type="entry name" value="GvpL_GvpF"/>
    <property type="match status" value="1"/>
</dbReference>
<name>A0ABW3DNU5_9ACTN</name>
<evidence type="ECO:0000313" key="1">
    <source>
        <dbReference type="EMBL" id="MFD0885570.1"/>
    </source>
</evidence>
<reference evidence="2" key="1">
    <citation type="journal article" date="2019" name="Int. J. Syst. Evol. Microbiol.">
        <title>The Global Catalogue of Microorganisms (GCM) 10K type strain sequencing project: providing services to taxonomists for standard genome sequencing and annotation.</title>
        <authorList>
            <consortium name="The Broad Institute Genomics Platform"/>
            <consortium name="The Broad Institute Genome Sequencing Center for Infectious Disease"/>
            <person name="Wu L."/>
            <person name="Ma J."/>
        </authorList>
    </citation>
    <scope>NUCLEOTIDE SEQUENCE [LARGE SCALE GENOMIC DNA]</scope>
    <source>
        <strain evidence="2">CCUG 62974</strain>
    </source>
</reference>
<sequence>MPRSMEETETTGAGEAVREAGGGASYVYGIVPGDTEVDADARGVGDPPGRVRLVRHGEIAALTSEVAL</sequence>
<keyword evidence="2" id="KW-1185">Reference proteome</keyword>
<proteinExistence type="predicted"/>
<gene>
    <name evidence="1" type="ORF">ACFQ08_13525</name>
</gene>
<evidence type="ECO:0000313" key="2">
    <source>
        <dbReference type="Proteomes" id="UP001597024"/>
    </source>
</evidence>